<sequence>MANVKVRVELNNAALRALATPVVQRSGEAIAAAAGEGFAFDIQQGRTRPHGVVKATNYKAIIRNRRDNTLLKAAAAGRVG</sequence>
<accession>A0A8S5RT61</accession>
<organism evidence="1">
    <name type="scientific">Siphoviridae sp. ct3Mm15</name>
    <dbReference type="NCBI Taxonomy" id="2827558"/>
    <lineage>
        <taxon>Viruses</taxon>
        <taxon>Duplodnaviria</taxon>
        <taxon>Heunggongvirae</taxon>
        <taxon>Uroviricota</taxon>
        <taxon>Caudoviricetes</taxon>
    </lineage>
</organism>
<proteinExistence type="predicted"/>
<reference evidence="1" key="1">
    <citation type="journal article" date="2021" name="Proc. Natl. Acad. Sci. U.S.A.">
        <title>A Catalog of Tens of Thousands of Viruses from Human Metagenomes Reveals Hidden Associations with Chronic Diseases.</title>
        <authorList>
            <person name="Tisza M.J."/>
            <person name="Buck C.B."/>
        </authorList>
    </citation>
    <scope>NUCLEOTIDE SEQUENCE</scope>
    <source>
        <strain evidence="1">Ct3Mm15</strain>
    </source>
</reference>
<evidence type="ECO:0000313" key="1">
    <source>
        <dbReference type="EMBL" id="DAE92538.1"/>
    </source>
</evidence>
<name>A0A8S5RT61_9CAUD</name>
<dbReference type="EMBL" id="BK057802">
    <property type="protein sequence ID" value="DAE92538.1"/>
    <property type="molecule type" value="Genomic_DNA"/>
</dbReference>
<protein>
    <submittedName>
        <fullName evidence="1">Type I neck protein</fullName>
    </submittedName>
</protein>